<dbReference type="SUPFAM" id="SSF46785">
    <property type="entry name" value="Winged helix' DNA-binding domain"/>
    <property type="match status" value="1"/>
</dbReference>
<dbReference type="Proteomes" id="UP000294558">
    <property type="component" value="Unassembled WGS sequence"/>
</dbReference>
<reference evidence="2 3" key="1">
    <citation type="submission" date="2019-03" db="EMBL/GenBank/DDBJ databases">
        <title>Sequencing the genomes of 1000 actinobacteria strains.</title>
        <authorList>
            <person name="Klenk H.-P."/>
        </authorList>
    </citation>
    <scope>NUCLEOTIDE SEQUENCE [LARGE SCALE GENOMIC DNA]</scope>
    <source>
        <strain evidence="2 3">DSM 18936</strain>
    </source>
</reference>
<sequence length="212" mass="22631">MTSLQTQARALGDPTRHAIFQYLVEHSRAVDVAELTAHLGLHHNAIRQHLAKLLDAELIVESTVPNGGPGRPKLVYRVDPSTDSRWGPNGPYERLSWLLTELATSDTTPVEIGRRATAGDPIDPETSAVDALTAHLTSTGFDPTVEVDDSTVRFVLGPCPFASTAALAPKVVCELHRGMAMGIAERAGSITVEDLAVVDPHQGGCVLTCRLG</sequence>
<dbReference type="Gene3D" id="1.10.10.10">
    <property type="entry name" value="Winged helix-like DNA-binding domain superfamily/Winged helix DNA-binding domain"/>
    <property type="match status" value="1"/>
</dbReference>
<evidence type="ECO:0000259" key="1">
    <source>
        <dbReference type="SMART" id="SM00418"/>
    </source>
</evidence>
<dbReference type="CDD" id="cd00090">
    <property type="entry name" value="HTH_ARSR"/>
    <property type="match status" value="1"/>
</dbReference>
<comment type="caution">
    <text evidence="2">The sequence shown here is derived from an EMBL/GenBank/DDBJ whole genome shotgun (WGS) entry which is preliminary data.</text>
</comment>
<name>A0A4R7HZP3_9ACTN</name>
<dbReference type="InterPro" id="IPR036388">
    <property type="entry name" value="WH-like_DNA-bd_sf"/>
</dbReference>
<dbReference type="EMBL" id="SOAU01000001">
    <property type="protein sequence ID" value="TDT15643.1"/>
    <property type="molecule type" value="Genomic_DNA"/>
</dbReference>
<dbReference type="RefSeq" id="WP_166657410.1">
    <property type="nucleotide sequence ID" value="NZ_SOAU01000001.1"/>
</dbReference>
<protein>
    <submittedName>
        <fullName evidence="2">Putative ArsR family transcriptional regulator</fullName>
    </submittedName>
</protein>
<accession>A0A4R7HZP3</accession>
<dbReference type="Pfam" id="PF12840">
    <property type="entry name" value="HTH_20"/>
    <property type="match status" value="1"/>
</dbReference>
<evidence type="ECO:0000313" key="2">
    <source>
        <dbReference type="EMBL" id="TDT15643.1"/>
    </source>
</evidence>
<dbReference type="GO" id="GO:0003700">
    <property type="term" value="F:DNA-binding transcription factor activity"/>
    <property type="evidence" value="ECO:0007669"/>
    <property type="project" value="InterPro"/>
</dbReference>
<proteinExistence type="predicted"/>
<evidence type="ECO:0000313" key="3">
    <source>
        <dbReference type="Proteomes" id="UP000294558"/>
    </source>
</evidence>
<dbReference type="InterPro" id="IPR001845">
    <property type="entry name" value="HTH_ArsR_DNA-bd_dom"/>
</dbReference>
<organism evidence="2 3">
    <name type="scientific">Ilumatobacter fluminis</name>
    <dbReference type="NCBI Taxonomy" id="467091"/>
    <lineage>
        <taxon>Bacteria</taxon>
        <taxon>Bacillati</taxon>
        <taxon>Actinomycetota</taxon>
        <taxon>Acidimicrobiia</taxon>
        <taxon>Acidimicrobiales</taxon>
        <taxon>Ilumatobacteraceae</taxon>
        <taxon>Ilumatobacter</taxon>
    </lineage>
</organism>
<keyword evidence="3" id="KW-1185">Reference proteome</keyword>
<feature type="domain" description="HTH arsR-type" evidence="1">
    <location>
        <begin position="6"/>
        <end position="103"/>
    </location>
</feature>
<dbReference type="InterPro" id="IPR011991">
    <property type="entry name" value="ArsR-like_HTH"/>
</dbReference>
<dbReference type="SMART" id="SM00418">
    <property type="entry name" value="HTH_ARSR"/>
    <property type="match status" value="1"/>
</dbReference>
<gene>
    <name evidence="2" type="ORF">BDK89_1219</name>
</gene>
<dbReference type="InterPro" id="IPR036390">
    <property type="entry name" value="WH_DNA-bd_sf"/>
</dbReference>
<dbReference type="AlphaFoldDB" id="A0A4R7HZP3"/>